<sequence length="607" mass="67095">MDSITAAIEQQAHEAMQHQHQQQQQQGYNHQLQQHTHQQQQHQQFQRQQHQHQHQLNEPRLDLLGSLVQSASNSTGLEDPDLQQFATSGVTNGNIASVIHQPPPRSGSASAPTNGAVNLLGNLYIAGLPHVGQQQGRQIHQHLHQLPQQDLSQLHAINNNNNNNNKKNILPRARSRSATTAPFSTNQQLSSKQFAIDPTLNIGVGVIPDIMGPRLNLGHIAAERNVSNTNAANMLSGIPGIPSHPGNNANLNNNVNLPGNSQLNQSLLECTRCKKSFSLETNSNSPNAAKPFKLCPHCRDLQRERSRKWQQRTKQKKGACRRCGVQIPPSQSNFVLCAPCRLSLRSRKATRYEDGKCVHCSGENLSSEFKVCLRCRNNDRLRRKALEEKGCCNRCSRELNLEDGDTGHKVCLKCRERKKKNGRNSIATGSNSSSVSDTKGHSVSGIDQGDISLNSTDPQSLSDVIDSFSVHEPSQEQVHDQDHGHGEEQEDERARNQQSVQEAQRITSFEESLTQQQQLHQQQAMAMVQAAAVAQKQQQQESEEQQSQMRRMSHHVSLNGIIDQHINANAAGSAVNSLNDVVNANGATADIEDVLDHEAAADNLFAQ</sequence>
<keyword evidence="3" id="KW-1185">Reference proteome</keyword>
<feature type="compositionally biased region" description="Polar residues" evidence="1">
    <location>
        <begin position="423"/>
        <end position="437"/>
    </location>
</feature>
<reference evidence="2" key="2">
    <citation type="submission" date="2021-01" db="EMBL/GenBank/DDBJ databases">
        <authorList>
            <person name="Schikora-Tamarit M.A."/>
        </authorList>
    </citation>
    <scope>NUCLEOTIDE SEQUENCE</scope>
    <source>
        <strain evidence="2">CBS2887</strain>
    </source>
</reference>
<feature type="compositionally biased region" description="Low complexity" evidence="1">
    <location>
        <begin position="156"/>
        <end position="168"/>
    </location>
</feature>
<dbReference type="OrthoDB" id="3998161at2759"/>
<feature type="region of interest" description="Disordered" evidence="1">
    <location>
        <begin position="156"/>
        <end position="187"/>
    </location>
</feature>
<proteinExistence type="predicted"/>
<accession>A0A9P8TEM6</accession>
<feature type="region of interest" description="Disordered" evidence="1">
    <location>
        <begin position="13"/>
        <end position="55"/>
    </location>
</feature>
<dbReference type="Proteomes" id="UP000774326">
    <property type="component" value="Unassembled WGS sequence"/>
</dbReference>
<evidence type="ECO:0000313" key="2">
    <source>
        <dbReference type="EMBL" id="KAH3675785.1"/>
    </source>
</evidence>
<gene>
    <name evidence="2" type="ORF">WICPIJ_009238</name>
</gene>
<evidence type="ECO:0000256" key="1">
    <source>
        <dbReference type="SAM" id="MobiDB-lite"/>
    </source>
</evidence>
<feature type="compositionally biased region" description="Basic and acidic residues" evidence="1">
    <location>
        <begin position="473"/>
        <end position="495"/>
    </location>
</feature>
<organism evidence="2 3">
    <name type="scientific">Wickerhamomyces pijperi</name>
    <name type="common">Yeast</name>
    <name type="synonym">Pichia pijperi</name>
    <dbReference type="NCBI Taxonomy" id="599730"/>
    <lineage>
        <taxon>Eukaryota</taxon>
        <taxon>Fungi</taxon>
        <taxon>Dikarya</taxon>
        <taxon>Ascomycota</taxon>
        <taxon>Saccharomycotina</taxon>
        <taxon>Saccharomycetes</taxon>
        <taxon>Phaffomycetales</taxon>
        <taxon>Wickerhamomycetaceae</taxon>
        <taxon>Wickerhamomyces</taxon>
    </lineage>
</organism>
<name>A0A9P8TEM6_WICPI</name>
<comment type="caution">
    <text evidence="2">The sequence shown here is derived from an EMBL/GenBank/DDBJ whole genome shotgun (WGS) entry which is preliminary data.</text>
</comment>
<feature type="compositionally biased region" description="Polar residues" evidence="1">
    <location>
        <begin position="176"/>
        <end position="187"/>
    </location>
</feature>
<reference evidence="2" key="1">
    <citation type="journal article" date="2021" name="Open Biol.">
        <title>Shared evolutionary footprints suggest mitochondrial oxidative damage underlies multiple complex I losses in fungi.</title>
        <authorList>
            <person name="Schikora-Tamarit M.A."/>
            <person name="Marcet-Houben M."/>
            <person name="Nosek J."/>
            <person name="Gabaldon T."/>
        </authorList>
    </citation>
    <scope>NUCLEOTIDE SEQUENCE</scope>
    <source>
        <strain evidence="2">CBS2887</strain>
    </source>
</reference>
<evidence type="ECO:0000313" key="3">
    <source>
        <dbReference type="Proteomes" id="UP000774326"/>
    </source>
</evidence>
<dbReference type="EMBL" id="JAEUBG010005348">
    <property type="protein sequence ID" value="KAH3675785.1"/>
    <property type="molecule type" value="Genomic_DNA"/>
</dbReference>
<feature type="compositionally biased region" description="Low complexity" evidence="1">
    <location>
        <begin position="18"/>
        <end position="48"/>
    </location>
</feature>
<feature type="compositionally biased region" description="Polar residues" evidence="1">
    <location>
        <begin position="451"/>
        <end position="462"/>
    </location>
</feature>
<feature type="region of interest" description="Disordered" evidence="1">
    <location>
        <begin position="422"/>
        <end position="504"/>
    </location>
</feature>
<dbReference type="AlphaFoldDB" id="A0A9P8TEM6"/>
<protein>
    <submittedName>
        <fullName evidence="2">Uncharacterized protein</fullName>
    </submittedName>
</protein>